<accession>A0A1B2ER34</accession>
<geneLocation type="plasmid" evidence="3">
    <name>unnamed1</name>
</geneLocation>
<feature type="signal peptide" evidence="1">
    <location>
        <begin position="1"/>
        <end position="26"/>
    </location>
</feature>
<dbReference type="PANTHER" id="PTHR30024:SF48">
    <property type="entry name" value="ABC TRANSPORTER SUBSTRATE-BINDING PROTEIN"/>
    <property type="match status" value="1"/>
</dbReference>
<dbReference type="InterPro" id="IPR015168">
    <property type="entry name" value="SsuA/THI5"/>
</dbReference>
<sequence>MDPLRRVLLGGFAALAVMPFASPGAAQVLEPLKVGSLKFGTVNWLLDTIAGDKVDVREGVRIERVELASNQATTVALQAGAVDLIVSDWLWAMRQRAEGDSLLFRPYSNALGALMVPRDKGFTSLADLKGKRLGVAGSPLDKSWLLLRAFSRNTLHADLAEIAEPIYGAPPLLSEQLRLGRLDGVLTFWNFAARLEAAGYQPLIDMVDVLTGLGVTPSPPLVGFVWREELLRTKPDQVARFFRAVSGANQILKAEDAAWERLRPAMGIESDAEFGRLKDYFRAGIPTPWGGAETQAAERLFGILSELGGPELVGPRTRFDPTLFWVPKG</sequence>
<reference evidence="3" key="1">
    <citation type="submission" date="2016-07" db="EMBL/GenBank/DDBJ databases">
        <title>Microvirga ossetica sp. nov. a new species of rhizobia isolated from root nodules of the legume species Vicia alpestris Steven originated from North Ossetia region in the Caucasus.</title>
        <authorList>
            <person name="Safronova V.I."/>
            <person name="Kuznetsova I.G."/>
            <person name="Sazanova A.L."/>
            <person name="Belimov A."/>
            <person name="Andronov E."/>
            <person name="Osledkin Y.S."/>
            <person name="Onishchuk O.P."/>
            <person name="Kurchak O.N."/>
            <person name="Shaposhnikov A.I."/>
            <person name="Willems A."/>
            <person name="Tikhonovich I.A."/>
        </authorList>
    </citation>
    <scope>NUCLEOTIDE SEQUENCE [LARGE SCALE GENOMIC DNA]</scope>
    <source>
        <strain evidence="3">V5/3M</strain>
        <plasmid evidence="3">unnamed1</plasmid>
    </source>
</reference>
<proteinExistence type="predicted"/>
<evidence type="ECO:0000313" key="3">
    <source>
        <dbReference type="EMBL" id="ANY82443.1"/>
    </source>
</evidence>
<dbReference type="SUPFAM" id="SSF53850">
    <property type="entry name" value="Periplasmic binding protein-like II"/>
    <property type="match status" value="1"/>
</dbReference>
<dbReference type="RefSeq" id="WP_237050486.1">
    <property type="nucleotide sequence ID" value="NZ_CP016617.1"/>
</dbReference>
<organism evidence="3">
    <name type="scientific">Microvirga ossetica</name>
    <dbReference type="NCBI Taxonomy" id="1882682"/>
    <lineage>
        <taxon>Bacteria</taxon>
        <taxon>Pseudomonadati</taxon>
        <taxon>Pseudomonadota</taxon>
        <taxon>Alphaproteobacteria</taxon>
        <taxon>Hyphomicrobiales</taxon>
        <taxon>Methylobacteriaceae</taxon>
        <taxon>Microvirga</taxon>
    </lineage>
</organism>
<dbReference type="KEGG" id="moc:BB934_29565"/>
<dbReference type="Pfam" id="PF09084">
    <property type="entry name" value="NMT1"/>
    <property type="match status" value="1"/>
</dbReference>
<dbReference type="PANTHER" id="PTHR30024">
    <property type="entry name" value="ALIPHATIC SULFONATES-BINDING PROTEIN-RELATED"/>
    <property type="match status" value="1"/>
</dbReference>
<evidence type="ECO:0000259" key="2">
    <source>
        <dbReference type="Pfam" id="PF09084"/>
    </source>
</evidence>
<feature type="chain" id="PRO_5008536210" evidence="1">
    <location>
        <begin position="27"/>
        <end position="329"/>
    </location>
</feature>
<dbReference type="AlphaFoldDB" id="A0A1B2ER34"/>
<name>A0A1B2ER34_9HYPH</name>
<dbReference type="Gene3D" id="3.40.190.10">
    <property type="entry name" value="Periplasmic binding protein-like II"/>
    <property type="match status" value="2"/>
</dbReference>
<dbReference type="EMBL" id="CP016617">
    <property type="protein sequence ID" value="ANY82443.1"/>
    <property type="molecule type" value="Genomic_DNA"/>
</dbReference>
<keyword evidence="1" id="KW-0732">Signal</keyword>
<feature type="domain" description="SsuA/THI5-like" evidence="2">
    <location>
        <begin position="58"/>
        <end position="252"/>
    </location>
</feature>
<protein>
    <submittedName>
        <fullName evidence="3">ABC transporter substrate-binding protein</fullName>
    </submittedName>
</protein>
<keyword evidence="3" id="KW-0614">Plasmid</keyword>
<gene>
    <name evidence="3" type="ORF">BB934_29565</name>
</gene>
<evidence type="ECO:0000256" key="1">
    <source>
        <dbReference type="SAM" id="SignalP"/>
    </source>
</evidence>